<organism evidence="2 3">
    <name type="scientific">Triparma laevis f. longispina</name>
    <dbReference type="NCBI Taxonomy" id="1714387"/>
    <lineage>
        <taxon>Eukaryota</taxon>
        <taxon>Sar</taxon>
        <taxon>Stramenopiles</taxon>
        <taxon>Ochrophyta</taxon>
        <taxon>Bolidophyceae</taxon>
        <taxon>Parmales</taxon>
        <taxon>Triparmaceae</taxon>
        <taxon>Triparma</taxon>
    </lineage>
</organism>
<name>A0A9W7CDM3_9STRA</name>
<sequence>MEQSSIQSADSFLRLLLYSSGASLSTEDCDPAVLRMLSDRAHEFVNEVVRAGVEGGGGGIEGGSGEERRTLLTLDSLLITLAHDPIAYTRAKQILQSKKDLTELLSNVTGVGEVIEEETYDDDDDEEDDNDNS</sequence>
<keyword evidence="3" id="KW-1185">Reference proteome</keyword>
<reference evidence="3" key="1">
    <citation type="journal article" date="2023" name="Commun. Biol.">
        <title>Genome analysis of Parmales, the sister group of diatoms, reveals the evolutionary specialization of diatoms from phago-mixotrophs to photoautotrophs.</title>
        <authorList>
            <person name="Ban H."/>
            <person name="Sato S."/>
            <person name="Yoshikawa S."/>
            <person name="Yamada K."/>
            <person name="Nakamura Y."/>
            <person name="Ichinomiya M."/>
            <person name="Sato N."/>
            <person name="Blanc-Mathieu R."/>
            <person name="Endo H."/>
            <person name="Kuwata A."/>
            <person name="Ogata H."/>
        </authorList>
    </citation>
    <scope>NUCLEOTIDE SEQUENCE [LARGE SCALE GENOMIC DNA]</scope>
    <source>
        <strain evidence="3">NIES 3700</strain>
    </source>
</reference>
<evidence type="ECO:0000313" key="3">
    <source>
        <dbReference type="Proteomes" id="UP001165122"/>
    </source>
</evidence>
<gene>
    <name evidence="2" type="ORF">TrLO_g8054</name>
</gene>
<feature type="compositionally biased region" description="Acidic residues" evidence="1">
    <location>
        <begin position="114"/>
        <end position="133"/>
    </location>
</feature>
<protein>
    <submittedName>
        <fullName evidence="2">Uncharacterized protein</fullName>
    </submittedName>
</protein>
<comment type="caution">
    <text evidence="2">The sequence shown here is derived from an EMBL/GenBank/DDBJ whole genome shotgun (WGS) entry which is preliminary data.</text>
</comment>
<evidence type="ECO:0000313" key="2">
    <source>
        <dbReference type="EMBL" id="GMI06768.1"/>
    </source>
</evidence>
<accession>A0A9W7CDM3</accession>
<dbReference type="Proteomes" id="UP001165122">
    <property type="component" value="Unassembled WGS sequence"/>
</dbReference>
<feature type="region of interest" description="Disordered" evidence="1">
    <location>
        <begin position="112"/>
        <end position="133"/>
    </location>
</feature>
<dbReference type="EMBL" id="BRXW01000104">
    <property type="protein sequence ID" value="GMI06768.1"/>
    <property type="molecule type" value="Genomic_DNA"/>
</dbReference>
<dbReference type="AlphaFoldDB" id="A0A9W7CDM3"/>
<proteinExistence type="predicted"/>
<evidence type="ECO:0000256" key="1">
    <source>
        <dbReference type="SAM" id="MobiDB-lite"/>
    </source>
</evidence>